<reference evidence="4" key="1">
    <citation type="journal article" date="2019" name="Int. J. Syst. Evol. Microbiol.">
        <title>The Global Catalogue of Microorganisms (GCM) 10K type strain sequencing project: providing services to taxonomists for standard genome sequencing and annotation.</title>
        <authorList>
            <consortium name="The Broad Institute Genomics Platform"/>
            <consortium name="The Broad Institute Genome Sequencing Center for Infectious Disease"/>
            <person name="Wu L."/>
            <person name="Ma J."/>
        </authorList>
    </citation>
    <scope>NUCLEOTIDE SEQUENCE [LARGE SCALE GENOMIC DNA]</scope>
    <source>
        <strain evidence="4">NBRC 102146</strain>
    </source>
</reference>
<dbReference type="PANTHER" id="PTHR35562:SF2">
    <property type="entry name" value="DNA ENDONUCLEASE SMRA-RELATED"/>
    <property type="match status" value="1"/>
</dbReference>
<evidence type="ECO:0000259" key="2">
    <source>
        <dbReference type="PROSITE" id="PS50828"/>
    </source>
</evidence>
<proteinExistence type="predicted"/>
<dbReference type="EMBL" id="BSOO01000033">
    <property type="protein sequence ID" value="GLR48628.1"/>
    <property type="molecule type" value="Genomic_DNA"/>
</dbReference>
<dbReference type="PROSITE" id="PS50828">
    <property type="entry name" value="SMR"/>
    <property type="match status" value="1"/>
</dbReference>
<gene>
    <name evidence="3" type="ORF">GCM10007925_23470</name>
</gene>
<evidence type="ECO:0000256" key="1">
    <source>
        <dbReference type="SAM" id="MobiDB-lite"/>
    </source>
</evidence>
<dbReference type="PANTHER" id="PTHR35562">
    <property type="entry name" value="DNA ENDONUCLEASE SMRA-RELATED"/>
    <property type="match status" value="1"/>
</dbReference>
<feature type="region of interest" description="Disordered" evidence="1">
    <location>
        <begin position="20"/>
        <end position="61"/>
    </location>
</feature>
<keyword evidence="4" id="KW-1185">Reference proteome</keyword>
<dbReference type="Proteomes" id="UP001156703">
    <property type="component" value="Unassembled WGS sequence"/>
</dbReference>
<dbReference type="SUPFAM" id="SSF160443">
    <property type="entry name" value="SMR domain-like"/>
    <property type="match status" value="1"/>
</dbReference>
<dbReference type="RefSeq" id="WP_029940928.1">
    <property type="nucleotide sequence ID" value="NZ_BSOO01000033.1"/>
</dbReference>
<name>A0ABQ5Z775_9SPHN</name>
<organism evidence="3 4">
    <name type="scientific">Sphingomonas astaxanthinifaciens DSM 22298</name>
    <dbReference type="NCBI Taxonomy" id="1123267"/>
    <lineage>
        <taxon>Bacteria</taxon>
        <taxon>Pseudomonadati</taxon>
        <taxon>Pseudomonadota</taxon>
        <taxon>Alphaproteobacteria</taxon>
        <taxon>Sphingomonadales</taxon>
        <taxon>Sphingomonadaceae</taxon>
        <taxon>Sphingomonas</taxon>
    </lineage>
</organism>
<evidence type="ECO:0000313" key="3">
    <source>
        <dbReference type="EMBL" id="GLR48628.1"/>
    </source>
</evidence>
<feature type="domain" description="Smr" evidence="2">
    <location>
        <begin position="93"/>
        <end position="179"/>
    </location>
</feature>
<dbReference type="InterPro" id="IPR002625">
    <property type="entry name" value="Smr_dom"/>
</dbReference>
<evidence type="ECO:0000313" key="4">
    <source>
        <dbReference type="Proteomes" id="UP001156703"/>
    </source>
</evidence>
<sequence>MRNLSPEEQALWARVTATITPLSRDDAPAPKLAPAPAPPPLPEPVRSPPPKGRVPPPRPVTAAPVRRATIHGNLDGHWEKRLKSGNIAVDRTVDLHGHNLDAAWEAIDRALERAVNAGERVLLLVTGHHRPGEPPIQRGRIRAAVHDWLAVSRHADRIAAVRSAHRRHGGGGSLYLILRR</sequence>
<protein>
    <recommendedName>
        <fullName evidence="2">Smr domain-containing protein</fullName>
    </recommendedName>
</protein>
<feature type="compositionally biased region" description="Pro residues" evidence="1">
    <location>
        <begin position="31"/>
        <end position="59"/>
    </location>
</feature>
<comment type="caution">
    <text evidence="3">The sequence shown here is derived from an EMBL/GenBank/DDBJ whole genome shotgun (WGS) entry which is preliminary data.</text>
</comment>
<dbReference type="Gene3D" id="3.30.1370.110">
    <property type="match status" value="1"/>
</dbReference>
<accession>A0ABQ5Z775</accession>
<dbReference type="Pfam" id="PF01713">
    <property type="entry name" value="Smr"/>
    <property type="match status" value="1"/>
</dbReference>
<dbReference type="InterPro" id="IPR036063">
    <property type="entry name" value="Smr_dom_sf"/>
</dbReference>